<reference evidence="9" key="1">
    <citation type="journal article" date="2013" name="Sci. Rep.">
        <title>Metagenomics uncovers a new group of low GC and ultra-small marine Actinobacteria.</title>
        <authorList>
            <person name="Ghai R."/>
            <person name="Mizuno C.M."/>
            <person name="Picazo A."/>
            <person name="Camacho A."/>
            <person name="Rodriguez-Valera F."/>
        </authorList>
    </citation>
    <scope>NUCLEOTIDE SEQUENCE</scope>
</reference>
<gene>
    <name evidence="8" type="primary">panC</name>
</gene>
<sequence length="275" mass="31444">MKILKTTDLLKNHNDICLVPTMGALHDGHVSLIHKAKETGLKIVVSIFVNKLQFNDEQDFVNYPRDIEKDIKILNDLNVDFAFIPDEETIYPKSGFENLYAGNLGNKYEGSSRPGHFDGVLTIVNRLFQLIRPHTVIFGSKDIQQLFLIKKLILNKKYDIRIIEQNTTRTKTGLALSSRNKLLTKEGMKKAENIFKALLLVQNELEKSTNLIEIDNKAKSLLVSENIQLDYLEILDMNTFSPPRGDSKDFVIIIAVVIEGVRLIDNIRFNYEEIK</sequence>
<dbReference type="UniPathway" id="UPA00028">
    <property type="reaction ID" value="UER00005"/>
</dbReference>
<evidence type="ECO:0000313" key="9">
    <source>
        <dbReference type="EMBL" id="AGQ19491.1"/>
    </source>
</evidence>
<keyword evidence="3 8" id="KW-0436">Ligase</keyword>
<keyword evidence="5 8" id="KW-0547">Nucleotide-binding</keyword>
<comment type="function">
    <text evidence="8">Catalyzes the condensation of pantoate with beta-alanine in an ATP-dependent reaction via a pantoyl-adenylate intermediate.</text>
</comment>
<feature type="binding site" evidence="8">
    <location>
        <position position="53"/>
    </location>
    <ligand>
        <name>beta-alanine</name>
        <dbReference type="ChEBI" id="CHEBI:57966"/>
    </ligand>
</feature>
<dbReference type="GO" id="GO:0004592">
    <property type="term" value="F:pantoate-beta-alanine ligase activity"/>
    <property type="evidence" value="ECO:0007669"/>
    <property type="project" value="UniProtKB-UniRule"/>
</dbReference>
<dbReference type="InterPro" id="IPR042176">
    <property type="entry name" value="Pantoate_ligase_C"/>
</dbReference>
<evidence type="ECO:0000256" key="2">
    <source>
        <dbReference type="ARBA" id="ARBA00009256"/>
    </source>
</evidence>
<dbReference type="NCBIfam" id="TIGR00018">
    <property type="entry name" value="panC"/>
    <property type="match status" value="1"/>
</dbReference>
<dbReference type="GO" id="GO:0015940">
    <property type="term" value="P:pantothenate biosynthetic process"/>
    <property type="evidence" value="ECO:0007669"/>
    <property type="project" value="UniProtKB-UniRule"/>
</dbReference>
<evidence type="ECO:0000256" key="3">
    <source>
        <dbReference type="ARBA" id="ARBA00022598"/>
    </source>
</evidence>
<proteinExistence type="inferred from homology"/>
<comment type="caution">
    <text evidence="8">Lacks conserved residue(s) required for the propagation of feature annotation.</text>
</comment>
<evidence type="ECO:0000256" key="4">
    <source>
        <dbReference type="ARBA" id="ARBA00022655"/>
    </source>
</evidence>
<comment type="catalytic activity">
    <reaction evidence="7 8">
        <text>(R)-pantoate + beta-alanine + ATP = (R)-pantothenate + AMP + diphosphate + H(+)</text>
        <dbReference type="Rhea" id="RHEA:10912"/>
        <dbReference type="ChEBI" id="CHEBI:15378"/>
        <dbReference type="ChEBI" id="CHEBI:15980"/>
        <dbReference type="ChEBI" id="CHEBI:29032"/>
        <dbReference type="ChEBI" id="CHEBI:30616"/>
        <dbReference type="ChEBI" id="CHEBI:33019"/>
        <dbReference type="ChEBI" id="CHEBI:57966"/>
        <dbReference type="ChEBI" id="CHEBI:456215"/>
        <dbReference type="EC" id="6.3.2.1"/>
    </reaction>
</comment>
<dbReference type="AlphaFoldDB" id="S5DKV3"/>
<dbReference type="HAMAP" id="MF_00158">
    <property type="entry name" value="PanC"/>
    <property type="match status" value="1"/>
</dbReference>
<comment type="pathway">
    <text evidence="1 8">Cofactor biosynthesis; (R)-pantothenate biosynthesis; (R)-pantothenate from (R)-pantoate and beta-alanine: step 1/1.</text>
</comment>
<comment type="subunit">
    <text evidence="8">Homodimer.</text>
</comment>
<dbReference type="InterPro" id="IPR014729">
    <property type="entry name" value="Rossmann-like_a/b/a_fold"/>
</dbReference>
<feature type="active site" description="Proton donor" evidence="8">
    <location>
        <position position="29"/>
    </location>
</feature>
<comment type="subcellular location">
    <subcellularLocation>
        <location evidence="8">Cytoplasm</location>
    </subcellularLocation>
</comment>
<feature type="binding site" evidence="8">
    <location>
        <position position="53"/>
    </location>
    <ligand>
        <name>(R)-pantoate</name>
        <dbReference type="ChEBI" id="CHEBI:15980"/>
    </ligand>
</feature>
<accession>S5DKV3</accession>
<name>S5DKV3_9ACTN</name>
<organism evidence="9">
    <name type="scientific">Candidatus Actinomarina minuta</name>
    <dbReference type="NCBI Taxonomy" id="1389454"/>
    <lineage>
        <taxon>Bacteria</taxon>
        <taxon>Bacillati</taxon>
        <taxon>Actinomycetota</taxon>
        <taxon>Actinomycetes</taxon>
        <taxon>Candidatus Actinomarinidae</taxon>
        <taxon>Candidatus Actinomarinales</taxon>
        <taxon>Candidatus Actinomarineae</taxon>
        <taxon>Candidatus Actinomarinaceae</taxon>
        <taxon>Candidatus Actinomarina</taxon>
    </lineage>
</organism>
<dbReference type="Gene3D" id="3.40.50.620">
    <property type="entry name" value="HUPs"/>
    <property type="match status" value="1"/>
</dbReference>
<dbReference type="InterPro" id="IPR003721">
    <property type="entry name" value="Pantoate_ligase"/>
</dbReference>
<feature type="binding site" evidence="8">
    <location>
        <begin position="22"/>
        <end position="29"/>
    </location>
    <ligand>
        <name>ATP</name>
        <dbReference type="ChEBI" id="CHEBI:30616"/>
    </ligand>
</feature>
<evidence type="ECO:0000256" key="7">
    <source>
        <dbReference type="ARBA" id="ARBA00048258"/>
    </source>
</evidence>
<keyword evidence="6 8" id="KW-0067">ATP-binding</keyword>
<dbReference type="Pfam" id="PF02569">
    <property type="entry name" value="Pantoate_ligase"/>
    <property type="match status" value="1"/>
</dbReference>
<feature type="binding site" evidence="8">
    <location>
        <begin position="139"/>
        <end position="142"/>
    </location>
    <ligand>
        <name>ATP</name>
        <dbReference type="ChEBI" id="CHEBI:30616"/>
    </ligand>
</feature>
<dbReference type="Gene3D" id="3.30.1300.10">
    <property type="entry name" value="Pantoate-beta-alanine ligase, C-terminal domain"/>
    <property type="match status" value="1"/>
</dbReference>
<protein>
    <recommendedName>
        <fullName evidence="8">Pantothenate synthetase</fullName>
        <shortName evidence="8">PS</shortName>
        <ecNumber evidence="8">6.3.2.1</ecNumber>
    </recommendedName>
    <alternativeName>
        <fullName evidence="8">Pantoate--beta-alanine ligase</fullName>
    </alternativeName>
    <alternativeName>
        <fullName evidence="8">Pantoate-activating enzyme</fullName>
    </alternativeName>
</protein>
<keyword evidence="8" id="KW-0963">Cytoplasm</keyword>
<evidence type="ECO:0000256" key="8">
    <source>
        <dbReference type="HAMAP-Rule" id="MF_00158"/>
    </source>
</evidence>
<comment type="similarity">
    <text evidence="2 8">Belongs to the pantothenate synthetase family.</text>
</comment>
<comment type="miscellaneous">
    <text evidence="8">The reaction proceeds by a bi uni uni bi ping pong mechanism.</text>
</comment>
<evidence type="ECO:0000256" key="1">
    <source>
        <dbReference type="ARBA" id="ARBA00004990"/>
    </source>
</evidence>
<evidence type="ECO:0000256" key="6">
    <source>
        <dbReference type="ARBA" id="ARBA00022840"/>
    </source>
</evidence>
<dbReference type="PANTHER" id="PTHR21299">
    <property type="entry name" value="CYTIDYLATE KINASE/PANTOATE-BETA-ALANINE LIGASE"/>
    <property type="match status" value="1"/>
</dbReference>
<dbReference type="EC" id="6.3.2.1" evidence="8"/>
<feature type="binding site" evidence="8">
    <location>
        <position position="145"/>
    </location>
    <ligand>
        <name>(R)-pantoate</name>
        <dbReference type="ChEBI" id="CHEBI:15980"/>
    </ligand>
</feature>
<dbReference type="GO" id="GO:0005524">
    <property type="term" value="F:ATP binding"/>
    <property type="evidence" value="ECO:0007669"/>
    <property type="project" value="UniProtKB-KW"/>
</dbReference>
<dbReference type="GO" id="GO:0005829">
    <property type="term" value="C:cytosol"/>
    <property type="evidence" value="ECO:0007669"/>
    <property type="project" value="TreeGrafter"/>
</dbReference>
<keyword evidence="4 8" id="KW-0566">Pantothenate biosynthesis</keyword>
<dbReference type="EMBL" id="KC811133">
    <property type="protein sequence ID" value="AGQ19491.1"/>
    <property type="molecule type" value="Genomic_DNA"/>
</dbReference>
<evidence type="ECO:0000256" key="5">
    <source>
        <dbReference type="ARBA" id="ARBA00022741"/>
    </source>
</evidence>
<feature type="binding site" evidence="8">
    <location>
        <begin position="176"/>
        <end position="179"/>
    </location>
    <ligand>
        <name>ATP</name>
        <dbReference type="ChEBI" id="CHEBI:30616"/>
    </ligand>
</feature>
<dbReference type="SUPFAM" id="SSF52374">
    <property type="entry name" value="Nucleotidylyl transferase"/>
    <property type="match status" value="1"/>
</dbReference>
<dbReference type="PANTHER" id="PTHR21299:SF1">
    <property type="entry name" value="PANTOATE--BETA-ALANINE LIGASE"/>
    <property type="match status" value="1"/>
</dbReference>